<dbReference type="PANTHER" id="PTHR45526">
    <property type="entry name" value="TRANSCRIPTIONAL REGULATORY PROTEIN DPIA"/>
    <property type="match status" value="1"/>
</dbReference>
<organism evidence="11 12">
    <name type="scientific">Pontibacillus salicampi</name>
    <dbReference type="NCBI Taxonomy" id="1449801"/>
    <lineage>
        <taxon>Bacteria</taxon>
        <taxon>Bacillati</taxon>
        <taxon>Bacillota</taxon>
        <taxon>Bacilli</taxon>
        <taxon>Bacillales</taxon>
        <taxon>Bacillaceae</taxon>
        <taxon>Pontibacillus</taxon>
    </lineage>
</organism>
<keyword evidence="12" id="KW-1185">Reference proteome</keyword>
<dbReference type="InterPro" id="IPR024187">
    <property type="entry name" value="Sig_transdc_resp-reg_cit/mal"/>
</dbReference>
<keyword evidence="6" id="KW-0238">DNA-binding</keyword>
<keyword evidence="2" id="KW-0963">Cytoplasm</keyword>
<evidence type="ECO:0000256" key="8">
    <source>
        <dbReference type="ARBA" id="ARBA00023163"/>
    </source>
</evidence>
<dbReference type="Pfam" id="PF20714">
    <property type="entry name" value="HTH_64"/>
    <property type="match status" value="1"/>
</dbReference>
<keyword evidence="4" id="KW-0902">Two-component regulatory system</keyword>
<dbReference type="InterPro" id="IPR048714">
    <property type="entry name" value="DpiA-like_HTH"/>
</dbReference>
<protein>
    <submittedName>
        <fullName evidence="11">Response regulator</fullName>
    </submittedName>
</protein>
<gene>
    <name evidence="11" type="ORF">ACFFGV_15890</name>
</gene>
<dbReference type="Proteomes" id="UP001589836">
    <property type="component" value="Unassembled WGS sequence"/>
</dbReference>
<dbReference type="PANTHER" id="PTHR45526:SF6">
    <property type="entry name" value="TRANSCRIPTIONAL REGULATORY PROTEIN CITT"/>
    <property type="match status" value="1"/>
</dbReference>
<evidence type="ECO:0000256" key="4">
    <source>
        <dbReference type="ARBA" id="ARBA00023012"/>
    </source>
</evidence>
<comment type="caution">
    <text evidence="11">The sequence shown here is derived from an EMBL/GenBank/DDBJ whole genome shotgun (WGS) entry which is preliminary data.</text>
</comment>
<name>A0ABV6LRX5_9BACI</name>
<evidence type="ECO:0000259" key="10">
    <source>
        <dbReference type="PROSITE" id="PS50110"/>
    </source>
</evidence>
<sequence length="223" mass="25914">MRVFIAEDDYRVANLHETFLKSIEGIEVVGKALNAQTTLDSLKDLQVDLLLLDVYMPDQLGTDILPIMRERHPAVDIIMITAADDKQQVEKAIRFGVVDYMIKPITMERFMETIERFHHNFQAKQHVKQYDQQFVDQLLGKVQESQEEKQHLPKGIDEYTLHKVKDSLREFSRGITAEEFSYHMGASKTTARRYLEFLTTEGKALAETEFGKVGRPQRKYYAK</sequence>
<evidence type="ECO:0000256" key="1">
    <source>
        <dbReference type="ARBA" id="ARBA00004496"/>
    </source>
</evidence>
<dbReference type="InterPro" id="IPR011006">
    <property type="entry name" value="CheY-like_superfamily"/>
</dbReference>
<dbReference type="InterPro" id="IPR001789">
    <property type="entry name" value="Sig_transdc_resp-reg_receiver"/>
</dbReference>
<keyword evidence="3 9" id="KW-0597">Phosphoprotein</keyword>
<evidence type="ECO:0000256" key="2">
    <source>
        <dbReference type="ARBA" id="ARBA00022490"/>
    </source>
</evidence>
<dbReference type="Pfam" id="PF00072">
    <property type="entry name" value="Response_reg"/>
    <property type="match status" value="1"/>
</dbReference>
<feature type="domain" description="Response regulatory" evidence="10">
    <location>
        <begin position="2"/>
        <end position="118"/>
    </location>
</feature>
<keyword evidence="5" id="KW-0805">Transcription regulation</keyword>
<dbReference type="RefSeq" id="WP_377349829.1">
    <property type="nucleotide sequence ID" value="NZ_JBHLTP010000013.1"/>
</dbReference>
<reference evidence="11 12" key="1">
    <citation type="submission" date="2024-09" db="EMBL/GenBank/DDBJ databases">
        <authorList>
            <person name="Sun Q."/>
            <person name="Mori K."/>
        </authorList>
    </citation>
    <scope>NUCLEOTIDE SEQUENCE [LARGE SCALE GENOMIC DNA]</scope>
    <source>
        <strain evidence="11 12">NCAIM B.02529</strain>
    </source>
</reference>
<evidence type="ECO:0000256" key="3">
    <source>
        <dbReference type="ARBA" id="ARBA00022553"/>
    </source>
</evidence>
<dbReference type="SMART" id="SM00448">
    <property type="entry name" value="REC"/>
    <property type="match status" value="1"/>
</dbReference>
<dbReference type="PIRSF" id="PIRSF006171">
    <property type="entry name" value="RR_citrat_malat"/>
    <property type="match status" value="1"/>
</dbReference>
<evidence type="ECO:0000256" key="9">
    <source>
        <dbReference type="PROSITE-ProRule" id="PRU00169"/>
    </source>
</evidence>
<evidence type="ECO:0000256" key="6">
    <source>
        <dbReference type="ARBA" id="ARBA00023125"/>
    </source>
</evidence>
<evidence type="ECO:0000256" key="7">
    <source>
        <dbReference type="ARBA" id="ARBA00023159"/>
    </source>
</evidence>
<keyword evidence="7" id="KW-0010">Activator</keyword>
<proteinExistence type="predicted"/>
<evidence type="ECO:0000313" key="12">
    <source>
        <dbReference type="Proteomes" id="UP001589836"/>
    </source>
</evidence>
<evidence type="ECO:0000256" key="5">
    <source>
        <dbReference type="ARBA" id="ARBA00023015"/>
    </source>
</evidence>
<dbReference type="SUPFAM" id="SSF52172">
    <property type="entry name" value="CheY-like"/>
    <property type="match status" value="1"/>
</dbReference>
<dbReference type="EMBL" id="JBHLTP010000013">
    <property type="protein sequence ID" value="MFC0525062.1"/>
    <property type="molecule type" value="Genomic_DNA"/>
</dbReference>
<dbReference type="PROSITE" id="PS50110">
    <property type="entry name" value="RESPONSE_REGULATORY"/>
    <property type="match status" value="1"/>
</dbReference>
<dbReference type="Gene3D" id="3.40.50.2300">
    <property type="match status" value="1"/>
</dbReference>
<dbReference type="InterPro" id="IPR051271">
    <property type="entry name" value="2C-system_Tx_regulators"/>
</dbReference>
<comment type="subcellular location">
    <subcellularLocation>
        <location evidence="1">Cytoplasm</location>
    </subcellularLocation>
</comment>
<feature type="modified residue" description="4-aspartylphosphate" evidence="9">
    <location>
        <position position="53"/>
    </location>
</feature>
<accession>A0ABV6LRX5</accession>
<evidence type="ECO:0000313" key="11">
    <source>
        <dbReference type="EMBL" id="MFC0525062.1"/>
    </source>
</evidence>
<keyword evidence="8" id="KW-0804">Transcription</keyword>